<dbReference type="Proteomes" id="UP000315471">
    <property type="component" value="Unassembled WGS sequence"/>
</dbReference>
<evidence type="ECO:0000313" key="1">
    <source>
        <dbReference type="EMBL" id="TWU45548.1"/>
    </source>
</evidence>
<organism evidence="1 2">
    <name type="scientific">Novipirellula aureliae</name>
    <dbReference type="NCBI Taxonomy" id="2527966"/>
    <lineage>
        <taxon>Bacteria</taxon>
        <taxon>Pseudomonadati</taxon>
        <taxon>Planctomycetota</taxon>
        <taxon>Planctomycetia</taxon>
        <taxon>Pirellulales</taxon>
        <taxon>Pirellulaceae</taxon>
        <taxon>Novipirellula</taxon>
    </lineage>
</organism>
<dbReference type="AlphaFoldDB" id="A0A5C6E9N7"/>
<accession>A0A5C6E9N7</accession>
<sequence>MGSSELSPRRPQYRLGDFVIKRHRFSDSETAGYQQHYEDSIGTAYLVTTKRRRKYALLSRLVDQWQSARSSTTPTERTLSIHLRLGDRITQKKLPTAAKIAAITERILRRHVEIDRIVLLYGNHIVGSDGRQDQSLEYISTLEGVLMQISDKLGRPMELEKRIDMDPDEDFAFLTNSKYCLLTIGGFSALAGILSGRRGGVVYLSSYRGPVRLLAQIFYSRLLGWPRRRQRLG</sequence>
<name>A0A5C6E9N7_9BACT</name>
<reference evidence="1 2" key="1">
    <citation type="submission" date="2019-02" db="EMBL/GenBank/DDBJ databases">
        <title>Deep-cultivation of Planctomycetes and their phenomic and genomic characterization uncovers novel biology.</title>
        <authorList>
            <person name="Wiegand S."/>
            <person name="Jogler M."/>
            <person name="Boedeker C."/>
            <person name="Pinto D."/>
            <person name="Vollmers J."/>
            <person name="Rivas-Marin E."/>
            <person name="Kohn T."/>
            <person name="Peeters S.H."/>
            <person name="Heuer A."/>
            <person name="Rast P."/>
            <person name="Oberbeckmann S."/>
            <person name="Bunk B."/>
            <person name="Jeske O."/>
            <person name="Meyerdierks A."/>
            <person name="Storesund J.E."/>
            <person name="Kallscheuer N."/>
            <person name="Luecker S."/>
            <person name="Lage O.M."/>
            <person name="Pohl T."/>
            <person name="Merkel B.J."/>
            <person name="Hornburger P."/>
            <person name="Mueller R.-W."/>
            <person name="Bruemmer F."/>
            <person name="Labrenz M."/>
            <person name="Spormann A.M."/>
            <person name="Op Den Camp H."/>
            <person name="Overmann J."/>
            <person name="Amann R."/>
            <person name="Jetten M.S.M."/>
            <person name="Mascher T."/>
            <person name="Medema M.H."/>
            <person name="Devos D.P."/>
            <person name="Kaster A.-K."/>
            <person name="Ovreas L."/>
            <person name="Rohde M."/>
            <person name="Galperin M.Y."/>
            <person name="Jogler C."/>
        </authorList>
    </citation>
    <scope>NUCLEOTIDE SEQUENCE [LARGE SCALE GENOMIC DNA]</scope>
    <source>
        <strain evidence="1 2">Q31b</strain>
    </source>
</reference>
<evidence type="ECO:0000313" key="2">
    <source>
        <dbReference type="Proteomes" id="UP000315471"/>
    </source>
</evidence>
<gene>
    <name evidence="1" type="ORF">Q31b_07220</name>
</gene>
<keyword evidence="2" id="KW-1185">Reference proteome</keyword>
<comment type="caution">
    <text evidence="1">The sequence shown here is derived from an EMBL/GenBank/DDBJ whole genome shotgun (WGS) entry which is preliminary data.</text>
</comment>
<dbReference type="RefSeq" id="WP_146598228.1">
    <property type="nucleotide sequence ID" value="NZ_SJPY01000001.1"/>
</dbReference>
<dbReference type="EMBL" id="SJPY01000001">
    <property type="protein sequence ID" value="TWU45548.1"/>
    <property type="molecule type" value="Genomic_DNA"/>
</dbReference>
<protein>
    <submittedName>
        <fullName evidence="1">Uncharacterized protein</fullName>
    </submittedName>
</protein>
<proteinExistence type="predicted"/>